<evidence type="ECO:0000313" key="2">
    <source>
        <dbReference type="Proteomes" id="UP001551176"/>
    </source>
</evidence>
<proteinExistence type="predicted"/>
<dbReference type="EMBL" id="JBEYXV010000014">
    <property type="protein sequence ID" value="MEU6824121.1"/>
    <property type="molecule type" value="Genomic_DNA"/>
</dbReference>
<protein>
    <submittedName>
        <fullName evidence="1">Uncharacterized protein</fullName>
    </submittedName>
</protein>
<comment type="caution">
    <text evidence="1">The sequence shown here is derived from an EMBL/GenBank/DDBJ whole genome shotgun (WGS) entry which is preliminary data.</text>
</comment>
<dbReference type="RefSeq" id="WP_359353273.1">
    <property type="nucleotide sequence ID" value="NZ_JBEYXV010000014.1"/>
</dbReference>
<organism evidence="1 2">
    <name type="scientific">Streptomyces atriruber</name>
    <dbReference type="NCBI Taxonomy" id="545121"/>
    <lineage>
        <taxon>Bacteria</taxon>
        <taxon>Bacillati</taxon>
        <taxon>Actinomycetota</taxon>
        <taxon>Actinomycetes</taxon>
        <taxon>Kitasatosporales</taxon>
        <taxon>Streptomycetaceae</taxon>
        <taxon>Streptomyces</taxon>
    </lineage>
</organism>
<accession>A0ABV3BSY5</accession>
<name>A0ABV3BSY5_9ACTN</name>
<evidence type="ECO:0000313" key="1">
    <source>
        <dbReference type="EMBL" id="MEU6824121.1"/>
    </source>
</evidence>
<keyword evidence="2" id="KW-1185">Reference proteome</keyword>
<gene>
    <name evidence="1" type="ORF">ABZ921_26115</name>
</gene>
<reference evidence="1 2" key="1">
    <citation type="submission" date="2024-06" db="EMBL/GenBank/DDBJ databases">
        <title>The Natural Products Discovery Center: Release of the First 8490 Sequenced Strains for Exploring Actinobacteria Biosynthetic Diversity.</title>
        <authorList>
            <person name="Kalkreuter E."/>
            <person name="Kautsar S.A."/>
            <person name="Yang D."/>
            <person name="Bader C.D."/>
            <person name="Teijaro C.N."/>
            <person name="Fluegel L."/>
            <person name="Davis C.M."/>
            <person name="Simpson J.R."/>
            <person name="Lauterbach L."/>
            <person name="Steele A.D."/>
            <person name="Gui C."/>
            <person name="Meng S."/>
            <person name="Li G."/>
            <person name="Viehrig K."/>
            <person name="Ye F."/>
            <person name="Su P."/>
            <person name="Kiefer A.F."/>
            <person name="Nichols A."/>
            <person name="Cepeda A.J."/>
            <person name="Yan W."/>
            <person name="Fan B."/>
            <person name="Jiang Y."/>
            <person name="Adhikari A."/>
            <person name="Zheng C.-J."/>
            <person name="Schuster L."/>
            <person name="Cowan T.M."/>
            <person name="Smanski M.J."/>
            <person name="Chevrette M.G."/>
            <person name="De Carvalho L.P.S."/>
            <person name="Shen B."/>
        </authorList>
    </citation>
    <scope>NUCLEOTIDE SEQUENCE [LARGE SCALE GENOMIC DNA]</scope>
    <source>
        <strain evidence="1 2">NPDC046838</strain>
    </source>
</reference>
<dbReference type="Proteomes" id="UP001551176">
    <property type="component" value="Unassembled WGS sequence"/>
</dbReference>
<sequence length="96" mass="10958">MTHPYDTREHDAQELDTCDVLLSSHDVRDDGLIVLHVLGPTRGVPATVWTDDPERLRGLLREHKGTAQWQPRVNRLRLSRDTVGTTLVRVAESPRR</sequence>